<comment type="caution">
    <text evidence="1">The sequence shown here is derived from an EMBL/GenBank/DDBJ whole genome shotgun (WGS) entry which is preliminary data.</text>
</comment>
<reference evidence="1 2" key="1">
    <citation type="submission" date="2018-03" db="EMBL/GenBank/DDBJ databases">
        <title>Genomic Encyclopedia of Archaeal and Bacterial Type Strains, Phase II (KMG-II): from individual species to whole genera.</title>
        <authorList>
            <person name="Goeker M."/>
        </authorList>
    </citation>
    <scope>NUCLEOTIDE SEQUENCE [LARGE SCALE GENOMIC DNA]</scope>
    <source>
        <strain evidence="1 2">DSM 45312</strain>
    </source>
</reference>
<keyword evidence="2" id="KW-1185">Reference proteome</keyword>
<dbReference type="EMBL" id="PYGA01000005">
    <property type="protein sequence ID" value="PSK98441.1"/>
    <property type="molecule type" value="Genomic_DNA"/>
</dbReference>
<dbReference type="OrthoDB" id="4076188at2"/>
<name>A0A2P8DMK5_9ACTN</name>
<organism evidence="1 2">
    <name type="scientific">Murinocardiopsis flavida</name>
    <dbReference type="NCBI Taxonomy" id="645275"/>
    <lineage>
        <taxon>Bacteria</taxon>
        <taxon>Bacillati</taxon>
        <taxon>Actinomycetota</taxon>
        <taxon>Actinomycetes</taxon>
        <taxon>Streptosporangiales</taxon>
        <taxon>Nocardiopsidaceae</taxon>
        <taxon>Murinocardiopsis</taxon>
    </lineage>
</organism>
<sequence>MLLARRPFRVRRPSIPSVSKDRLRPMSYNFLHGRADDVRARIMRDPFPAVAPHVRVMMVDDPRAMGGNSLAYSVSARCTAVMCVKMGRTETVVIGRDHLHAWGVAKHDVWFAALRNLAAEPVTVTPNESTADVPLYTLYGADWAGSSHVMRLGDVLPAPTPFGAVAMLPGLNSILFAPLMSQRSLAILPMMWLVYQRFTAEDRPVTDQLLWWHNGRLSAMDAMDSAPIDGKSGIHVIESPEFQRMKSALPA</sequence>
<dbReference type="AlphaFoldDB" id="A0A2P8DMK5"/>
<proteinExistence type="predicted"/>
<gene>
    <name evidence="1" type="ORF">CLV63_105115</name>
</gene>
<evidence type="ECO:0000313" key="2">
    <source>
        <dbReference type="Proteomes" id="UP000240542"/>
    </source>
</evidence>
<protein>
    <submittedName>
        <fullName evidence="1">Uncharacterized protein</fullName>
    </submittedName>
</protein>
<evidence type="ECO:0000313" key="1">
    <source>
        <dbReference type="EMBL" id="PSK98441.1"/>
    </source>
</evidence>
<dbReference type="Proteomes" id="UP000240542">
    <property type="component" value="Unassembled WGS sequence"/>
</dbReference>
<dbReference type="RefSeq" id="WP_146165537.1">
    <property type="nucleotide sequence ID" value="NZ_PYGA01000005.1"/>
</dbReference>
<accession>A0A2P8DMK5</accession>